<dbReference type="Gene3D" id="3.20.20.80">
    <property type="entry name" value="Glycosidases"/>
    <property type="match status" value="1"/>
</dbReference>
<dbReference type="GO" id="GO:0031505">
    <property type="term" value="P:fungal-type cell wall organization"/>
    <property type="evidence" value="ECO:0007669"/>
    <property type="project" value="UniProtKB-ARBA"/>
</dbReference>
<dbReference type="GO" id="GO:0004338">
    <property type="term" value="F:glucan exo-1,3-beta-glucosidase activity"/>
    <property type="evidence" value="ECO:0007669"/>
    <property type="project" value="UniProtKB-EC"/>
</dbReference>
<keyword evidence="4" id="KW-0964">Secreted</keyword>
<evidence type="ECO:0000256" key="14">
    <source>
        <dbReference type="RuleBase" id="RU004336"/>
    </source>
</evidence>
<dbReference type="InterPro" id="IPR000490">
    <property type="entry name" value="Glyco_hydro_17"/>
</dbReference>
<dbReference type="EC" id="3.2.1.58" evidence="11"/>
<evidence type="ECO:0000256" key="9">
    <source>
        <dbReference type="ARBA" id="ARBA00023316"/>
    </source>
</evidence>
<evidence type="ECO:0000256" key="4">
    <source>
        <dbReference type="ARBA" id="ARBA00022525"/>
    </source>
</evidence>
<evidence type="ECO:0000256" key="13">
    <source>
        <dbReference type="RuleBase" id="RU004335"/>
    </source>
</evidence>
<comment type="catalytic activity">
    <reaction evidence="10">
        <text>Successive hydrolysis of beta-D-glucose units from the non-reducing ends of (1-&gt;3)-beta-D-glucans, releasing alpha-glucose.</text>
        <dbReference type="EC" id="3.2.1.58"/>
    </reaction>
</comment>
<keyword evidence="6 14" id="KW-0378">Hydrolase</keyword>
<feature type="signal peptide" evidence="15">
    <location>
        <begin position="1"/>
        <end position="21"/>
    </location>
</feature>
<reference evidence="16" key="1">
    <citation type="submission" date="2023-04" db="EMBL/GenBank/DDBJ databases">
        <title>Candida boidinii NBRC 10035.</title>
        <authorList>
            <person name="Ichikawa N."/>
            <person name="Sato H."/>
            <person name="Tonouchi N."/>
        </authorList>
    </citation>
    <scope>NUCLEOTIDE SEQUENCE</scope>
    <source>
        <strain evidence="16">NBRC 10035</strain>
    </source>
</reference>
<comment type="caution">
    <text evidence="16">The sequence shown here is derived from an EMBL/GenBank/DDBJ whole genome shotgun (WGS) entry which is preliminary data.</text>
</comment>
<evidence type="ECO:0000256" key="10">
    <source>
        <dbReference type="ARBA" id="ARBA00036824"/>
    </source>
</evidence>
<evidence type="ECO:0000256" key="6">
    <source>
        <dbReference type="ARBA" id="ARBA00022801"/>
    </source>
</evidence>
<dbReference type="GO" id="GO:0005576">
    <property type="term" value="C:extracellular region"/>
    <property type="evidence" value="ECO:0007669"/>
    <property type="project" value="TreeGrafter"/>
</dbReference>
<keyword evidence="5 15" id="KW-0732">Signal</keyword>
<evidence type="ECO:0000256" key="12">
    <source>
        <dbReference type="ARBA" id="ARBA00041761"/>
    </source>
</evidence>
<evidence type="ECO:0000256" key="11">
    <source>
        <dbReference type="ARBA" id="ARBA00038929"/>
    </source>
</evidence>
<dbReference type="Proteomes" id="UP001165120">
    <property type="component" value="Unassembled WGS sequence"/>
</dbReference>
<dbReference type="GO" id="GO:0009277">
    <property type="term" value="C:fungal-type cell wall"/>
    <property type="evidence" value="ECO:0007669"/>
    <property type="project" value="TreeGrafter"/>
</dbReference>
<sequence>MKLSLKTLTILSLSLLGCANAVSDLGFNLGVNKADGSCKESSDLSTDLDTISSYSKLVKIYSVSTCNTLENLGPLLGEKGFQAVLSVWPTDATKFQLEKDTLTSLLPTISTSDVKTILVGSEALYRGDLTASELADSISQIKELVAGIKDKNGNSYSGIPIGTVDSWNVLIDGANNEVLQTADVVYANAFSYWQGQAMNNASFSFFDDIMQALQSIQTAKGQTDIDFFVGETGWPTQGSNYEDAYPSLDNAKEFYKEAVCAMRGWGVNTFVFEAFDEPYKQEEKTSGDTEKYWGVWDSDRNLKYNLDCSFD</sequence>
<evidence type="ECO:0000256" key="8">
    <source>
        <dbReference type="ARBA" id="ARBA00023295"/>
    </source>
</evidence>
<keyword evidence="8 14" id="KW-0326">Glycosidase</keyword>
<name>A0A9W6T4S6_CANBO</name>
<comment type="similarity">
    <text evidence="2 13">Belongs to the glycosyl hydrolase 17 family.</text>
</comment>
<dbReference type="AlphaFoldDB" id="A0A9W6T4S6"/>
<evidence type="ECO:0000256" key="7">
    <source>
        <dbReference type="ARBA" id="ARBA00023180"/>
    </source>
</evidence>
<evidence type="ECO:0000256" key="15">
    <source>
        <dbReference type="SAM" id="SignalP"/>
    </source>
</evidence>
<dbReference type="PROSITE" id="PS00587">
    <property type="entry name" value="GLYCOSYL_HYDROL_F17"/>
    <property type="match status" value="1"/>
</dbReference>
<keyword evidence="17" id="KW-1185">Reference proteome</keyword>
<accession>A0A9W6T4S6</accession>
<evidence type="ECO:0000313" key="16">
    <source>
        <dbReference type="EMBL" id="GME75786.1"/>
    </source>
</evidence>
<proteinExistence type="inferred from homology"/>
<keyword evidence="7" id="KW-0325">Glycoprotein</keyword>
<comment type="subcellular location">
    <subcellularLocation>
        <location evidence="1">Secreted</location>
        <location evidence="1">Cell wall</location>
    </subcellularLocation>
</comment>
<protein>
    <recommendedName>
        <fullName evidence="11">glucan 1,3-beta-glucosidase</fullName>
        <ecNumber evidence="11">3.2.1.58</ecNumber>
    </recommendedName>
    <alternativeName>
        <fullName evidence="12">Exo-1,3-beta-glucanase</fullName>
    </alternativeName>
</protein>
<dbReference type="GO" id="GO:0009986">
    <property type="term" value="C:cell surface"/>
    <property type="evidence" value="ECO:0007669"/>
    <property type="project" value="TreeGrafter"/>
</dbReference>
<feature type="chain" id="PRO_5040839805" description="glucan 1,3-beta-glucosidase" evidence="15">
    <location>
        <begin position="22"/>
        <end position="311"/>
    </location>
</feature>
<keyword evidence="3" id="KW-0134">Cell wall</keyword>
<dbReference type="GO" id="GO:0005975">
    <property type="term" value="P:carbohydrate metabolic process"/>
    <property type="evidence" value="ECO:0007669"/>
    <property type="project" value="InterPro"/>
</dbReference>
<dbReference type="PANTHER" id="PTHR16631:SF26">
    <property type="entry name" value="GLUCAN 1,3-BETA-GLUCOSIDASE"/>
    <property type="match status" value="1"/>
</dbReference>
<dbReference type="Pfam" id="PF00332">
    <property type="entry name" value="Glyco_hydro_17"/>
    <property type="match status" value="1"/>
</dbReference>
<dbReference type="PANTHER" id="PTHR16631">
    <property type="entry name" value="GLUCAN 1,3-BETA-GLUCOSIDASE"/>
    <property type="match status" value="1"/>
</dbReference>
<dbReference type="EMBL" id="BSXN01002170">
    <property type="protein sequence ID" value="GME75786.1"/>
    <property type="molecule type" value="Genomic_DNA"/>
</dbReference>
<organism evidence="16 17">
    <name type="scientific">Candida boidinii</name>
    <name type="common">Yeast</name>
    <dbReference type="NCBI Taxonomy" id="5477"/>
    <lineage>
        <taxon>Eukaryota</taxon>
        <taxon>Fungi</taxon>
        <taxon>Dikarya</taxon>
        <taxon>Ascomycota</taxon>
        <taxon>Saccharomycotina</taxon>
        <taxon>Pichiomycetes</taxon>
        <taxon>Pichiales</taxon>
        <taxon>Pichiaceae</taxon>
        <taxon>Ogataea</taxon>
        <taxon>Ogataea/Candida clade</taxon>
    </lineage>
</organism>
<dbReference type="SUPFAM" id="SSF51445">
    <property type="entry name" value="(Trans)glycosidases"/>
    <property type="match status" value="1"/>
</dbReference>
<dbReference type="GO" id="GO:0042973">
    <property type="term" value="F:glucan endo-1,3-beta-D-glucosidase activity"/>
    <property type="evidence" value="ECO:0007669"/>
    <property type="project" value="TreeGrafter"/>
</dbReference>
<evidence type="ECO:0000313" key="17">
    <source>
        <dbReference type="Proteomes" id="UP001165120"/>
    </source>
</evidence>
<gene>
    <name evidence="16" type="ORF">Cboi02_000492700</name>
</gene>
<keyword evidence="9" id="KW-0961">Cell wall biogenesis/degradation</keyword>
<evidence type="ECO:0000256" key="2">
    <source>
        <dbReference type="ARBA" id="ARBA00008773"/>
    </source>
</evidence>
<dbReference type="InterPro" id="IPR017853">
    <property type="entry name" value="GH"/>
</dbReference>
<evidence type="ECO:0000256" key="5">
    <source>
        <dbReference type="ARBA" id="ARBA00022729"/>
    </source>
</evidence>
<dbReference type="PROSITE" id="PS51257">
    <property type="entry name" value="PROKAR_LIPOPROTEIN"/>
    <property type="match status" value="1"/>
</dbReference>
<dbReference type="FunFam" id="3.20.20.80:FF:000105">
    <property type="entry name" value="Glucan 1,3-beta-glucosidase"/>
    <property type="match status" value="1"/>
</dbReference>
<evidence type="ECO:0000256" key="3">
    <source>
        <dbReference type="ARBA" id="ARBA00022512"/>
    </source>
</evidence>
<evidence type="ECO:0000256" key="1">
    <source>
        <dbReference type="ARBA" id="ARBA00004191"/>
    </source>
</evidence>
<dbReference type="InterPro" id="IPR050732">
    <property type="entry name" value="Beta-glucan_modifiers"/>
</dbReference>